<evidence type="ECO:0000313" key="1">
    <source>
        <dbReference type="EMBL" id="QFS46871.1"/>
    </source>
</evidence>
<sequence>MSIFETPAFKSLVPFPLSPFPLSLSSFLPRGDAARTSRETRKGAVAPQPTHFKVFGANPSVLTYKAEVFLPNKP</sequence>
<proteinExistence type="predicted"/>
<protein>
    <submittedName>
        <fullName evidence="1">Uncharacterized protein</fullName>
    </submittedName>
</protein>
<dbReference type="EMBL" id="CP045226">
    <property type="protein sequence ID" value="QFS46871.1"/>
    <property type="molecule type" value="Genomic_DNA"/>
</dbReference>
<accession>A0A5P8W2R9</accession>
<keyword evidence="2" id="KW-1185">Reference proteome</keyword>
<name>A0A5P8W2R9_9NOSO</name>
<reference evidence="1 2" key="1">
    <citation type="submission" date="2019-10" db="EMBL/GenBank/DDBJ databases">
        <title>Genomic and transcriptomic insights into the perfect genentic adaptation of a filamentous nitrogen-fixing cyanobacterium to rice fields.</title>
        <authorList>
            <person name="Chen Z."/>
        </authorList>
    </citation>
    <scope>NUCLEOTIDE SEQUENCE [LARGE SCALE GENOMIC DNA]</scope>
    <source>
        <strain evidence="1">CCNUC1</strain>
    </source>
</reference>
<dbReference type="KEGG" id="nsh:GXM_04352"/>
<organism evidence="1 2">
    <name type="scientific">Nostoc sphaeroides CCNUC1</name>
    <dbReference type="NCBI Taxonomy" id="2653204"/>
    <lineage>
        <taxon>Bacteria</taxon>
        <taxon>Bacillati</taxon>
        <taxon>Cyanobacteriota</taxon>
        <taxon>Cyanophyceae</taxon>
        <taxon>Nostocales</taxon>
        <taxon>Nostocaceae</taxon>
        <taxon>Nostoc</taxon>
    </lineage>
</organism>
<dbReference type="AlphaFoldDB" id="A0A5P8W2R9"/>
<gene>
    <name evidence="1" type="ORF">GXM_04352</name>
</gene>
<evidence type="ECO:0000313" key="2">
    <source>
        <dbReference type="Proteomes" id="UP000326678"/>
    </source>
</evidence>
<dbReference type="Proteomes" id="UP000326678">
    <property type="component" value="Chromosome Gxm1"/>
</dbReference>